<reference evidence="2 3" key="1">
    <citation type="submission" date="2020-08" db="EMBL/GenBank/DDBJ databases">
        <title>Genomic Encyclopedia of Type Strains, Phase IV (KMG-IV): sequencing the most valuable type-strain genomes for metagenomic binning, comparative biology and taxonomic classification.</title>
        <authorList>
            <person name="Goeker M."/>
        </authorList>
    </citation>
    <scope>NUCLEOTIDE SEQUENCE [LARGE SCALE GENOMIC DNA]</scope>
    <source>
        <strain evidence="2 3">DSM 29348</strain>
    </source>
</reference>
<feature type="transmembrane region" description="Helical" evidence="1">
    <location>
        <begin position="93"/>
        <end position="117"/>
    </location>
</feature>
<gene>
    <name evidence="2" type="ORF">GGR44_001775</name>
</gene>
<keyword evidence="1" id="KW-0812">Transmembrane</keyword>
<dbReference type="Proteomes" id="UP000552757">
    <property type="component" value="Unassembled WGS sequence"/>
</dbReference>
<keyword evidence="1" id="KW-1133">Transmembrane helix</keyword>
<accession>A0A7W6DF30</accession>
<evidence type="ECO:0000256" key="1">
    <source>
        <dbReference type="SAM" id="Phobius"/>
    </source>
</evidence>
<keyword evidence="3" id="KW-1185">Reference proteome</keyword>
<protein>
    <submittedName>
        <fullName evidence="2">Uncharacterized protein</fullName>
    </submittedName>
</protein>
<sequence length="118" mass="12513">MASVFGNGMGDGRSSGFAKRVSSQLAAALVTFALLQIFVVARMGGSLILHLGIIVAIGGFALAARTLEHRWAMLDGGTLSHSGLALRFRRDMLTLWSASLLGPMLWIPVALVMRALFG</sequence>
<comment type="caution">
    <text evidence="2">The sequence shown here is derived from an EMBL/GenBank/DDBJ whole genome shotgun (WGS) entry which is preliminary data.</text>
</comment>
<feature type="transmembrane region" description="Helical" evidence="1">
    <location>
        <begin position="47"/>
        <end position="64"/>
    </location>
</feature>
<feature type="transmembrane region" description="Helical" evidence="1">
    <location>
        <begin position="21"/>
        <end position="41"/>
    </location>
</feature>
<evidence type="ECO:0000313" key="3">
    <source>
        <dbReference type="Proteomes" id="UP000552757"/>
    </source>
</evidence>
<name>A0A7W6DF30_9SPHN</name>
<keyword evidence="1" id="KW-0472">Membrane</keyword>
<evidence type="ECO:0000313" key="2">
    <source>
        <dbReference type="EMBL" id="MBB3982116.1"/>
    </source>
</evidence>
<organism evidence="2 3">
    <name type="scientific">Sphingobium fontiphilum</name>
    <dbReference type="NCBI Taxonomy" id="944425"/>
    <lineage>
        <taxon>Bacteria</taxon>
        <taxon>Pseudomonadati</taxon>
        <taxon>Pseudomonadota</taxon>
        <taxon>Alphaproteobacteria</taxon>
        <taxon>Sphingomonadales</taxon>
        <taxon>Sphingomonadaceae</taxon>
        <taxon>Sphingobium</taxon>
    </lineage>
</organism>
<proteinExistence type="predicted"/>
<dbReference type="EMBL" id="JACIEB010000003">
    <property type="protein sequence ID" value="MBB3982116.1"/>
    <property type="molecule type" value="Genomic_DNA"/>
</dbReference>
<dbReference type="RefSeq" id="WP_183955171.1">
    <property type="nucleotide sequence ID" value="NZ_JACIEB010000003.1"/>
</dbReference>
<dbReference type="AlphaFoldDB" id="A0A7W6DF30"/>